<dbReference type="SMART" id="SM00257">
    <property type="entry name" value="LysM"/>
    <property type="match status" value="1"/>
</dbReference>
<dbReference type="PANTHER" id="PTHR34700">
    <property type="entry name" value="POTASSIUM BINDING PROTEIN KBP"/>
    <property type="match status" value="1"/>
</dbReference>
<proteinExistence type="predicted"/>
<dbReference type="InterPro" id="IPR018392">
    <property type="entry name" value="LysM"/>
</dbReference>
<evidence type="ECO:0000313" key="7">
    <source>
        <dbReference type="Proteomes" id="UP001156666"/>
    </source>
</evidence>
<keyword evidence="2" id="KW-0963">Cytoplasm</keyword>
<dbReference type="PROSITE" id="PS50914">
    <property type="entry name" value="BON"/>
    <property type="match status" value="1"/>
</dbReference>
<sequence>MGLFSFFKKAGSKKLNEEAEAAKAEADAAAYKSKLLGDIVKSLDIDIEDLEVSLDDDVVTVSGSADSQADKEKVILALGNVEGIAAVDDRLTVEVSEPAAVFYEVKGGDSLSKIAKAHYGDAMKYMEIFEANKPLLKDPNQIYPGQVLRIPPLD</sequence>
<feature type="domain" description="LysM" evidence="5">
    <location>
        <begin position="101"/>
        <end position="150"/>
    </location>
</feature>
<evidence type="ECO:0000256" key="3">
    <source>
        <dbReference type="ARBA" id="ARBA00072219"/>
    </source>
</evidence>
<dbReference type="InterPro" id="IPR052196">
    <property type="entry name" value="Bact_Kbp"/>
</dbReference>
<dbReference type="NCBIfam" id="NF008399">
    <property type="entry name" value="PRK11198.1"/>
    <property type="match status" value="1"/>
</dbReference>
<dbReference type="InterPro" id="IPR007055">
    <property type="entry name" value="BON_dom"/>
</dbReference>
<name>A0AA37STV3_9BACT</name>
<dbReference type="Pfam" id="PF01476">
    <property type="entry name" value="LysM"/>
    <property type="match status" value="1"/>
</dbReference>
<gene>
    <name evidence="6" type="ORF">GCM10007940_46880</name>
</gene>
<dbReference type="EMBL" id="BSOH01000037">
    <property type="protein sequence ID" value="GLR20072.1"/>
    <property type="molecule type" value="Genomic_DNA"/>
</dbReference>
<accession>A0AA37STV3</accession>
<comment type="caution">
    <text evidence="6">The sequence shown here is derived from an EMBL/GenBank/DDBJ whole genome shotgun (WGS) entry which is preliminary data.</text>
</comment>
<dbReference type="CDD" id="cd00118">
    <property type="entry name" value="LysM"/>
    <property type="match status" value="1"/>
</dbReference>
<dbReference type="RefSeq" id="WP_235293592.1">
    <property type="nucleotide sequence ID" value="NZ_BSOH01000037.1"/>
</dbReference>
<dbReference type="GO" id="GO:0005737">
    <property type="term" value="C:cytoplasm"/>
    <property type="evidence" value="ECO:0007669"/>
    <property type="project" value="UniProtKB-SubCell"/>
</dbReference>
<dbReference type="InterPro" id="IPR036779">
    <property type="entry name" value="LysM_dom_sf"/>
</dbReference>
<feature type="domain" description="BON" evidence="4">
    <location>
        <begin position="27"/>
        <end position="95"/>
    </location>
</feature>
<dbReference type="Gene3D" id="3.10.350.10">
    <property type="entry name" value="LysM domain"/>
    <property type="match status" value="1"/>
</dbReference>
<comment type="subcellular location">
    <subcellularLocation>
        <location evidence="1">Cytoplasm</location>
    </subcellularLocation>
</comment>
<dbReference type="PROSITE" id="PS51782">
    <property type="entry name" value="LYSM"/>
    <property type="match status" value="1"/>
</dbReference>
<reference evidence="6" key="2">
    <citation type="submission" date="2023-01" db="EMBL/GenBank/DDBJ databases">
        <title>Draft genome sequence of Portibacter lacus strain NBRC 108769.</title>
        <authorList>
            <person name="Sun Q."/>
            <person name="Mori K."/>
        </authorList>
    </citation>
    <scope>NUCLEOTIDE SEQUENCE</scope>
    <source>
        <strain evidence="6">NBRC 108769</strain>
    </source>
</reference>
<evidence type="ECO:0000256" key="2">
    <source>
        <dbReference type="ARBA" id="ARBA00022490"/>
    </source>
</evidence>
<dbReference type="AlphaFoldDB" id="A0AA37STV3"/>
<dbReference type="Gene3D" id="3.30.1340.30">
    <property type="match status" value="1"/>
</dbReference>
<dbReference type="Proteomes" id="UP001156666">
    <property type="component" value="Unassembled WGS sequence"/>
</dbReference>
<dbReference type="FunFam" id="3.10.350.10:FF:000001">
    <property type="entry name" value="Peptidoglycan-binding protein LysM"/>
    <property type="match status" value="1"/>
</dbReference>
<evidence type="ECO:0000256" key="1">
    <source>
        <dbReference type="ARBA" id="ARBA00004496"/>
    </source>
</evidence>
<evidence type="ECO:0000313" key="6">
    <source>
        <dbReference type="EMBL" id="GLR20072.1"/>
    </source>
</evidence>
<keyword evidence="7" id="KW-1185">Reference proteome</keyword>
<dbReference type="Pfam" id="PF04972">
    <property type="entry name" value="BON"/>
    <property type="match status" value="1"/>
</dbReference>
<dbReference type="PANTHER" id="PTHR34700:SF8">
    <property type="entry name" value="POTASSIUM BINDING PROTEIN KBP"/>
    <property type="match status" value="1"/>
</dbReference>
<protein>
    <recommendedName>
        <fullName evidence="3">Potassium binding protein Kbp</fullName>
    </recommendedName>
</protein>
<reference evidence="6" key="1">
    <citation type="journal article" date="2014" name="Int. J. Syst. Evol. Microbiol.">
        <title>Complete genome sequence of Corynebacterium casei LMG S-19264T (=DSM 44701T), isolated from a smear-ripened cheese.</title>
        <authorList>
            <consortium name="US DOE Joint Genome Institute (JGI-PGF)"/>
            <person name="Walter F."/>
            <person name="Albersmeier A."/>
            <person name="Kalinowski J."/>
            <person name="Ruckert C."/>
        </authorList>
    </citation>
    <scope>NUCLEOTIDE SEQUENCE</scope>
    <source>
        <strain evidence="6">NBRC 108769</strain>
    </source>
</reference>
<evidence type="ECO:0000259" key="4">
    <source>
        <dbReference type="PROSITE" id="PS50914"/>
    </source>
</evidence>
<dbReference type="SUPFAM" id="SSF54106">
    <property type="entry name" value="LysM domain"/>
    <property type="match status" value="1"/>
</dbReference>
<organism evidence="6 7">
    <name type="scientific">Portibacter lacus</name>
    <dbReference type="NCBI Taxonomy" id="1099794"/>
    <lineage>
        <taxon>Bacteria</taxon>
        <taxon>Pseudomonadati</taxon>
        <taxon>Bacteroidota</taxon>
        <taxon>Saprospiria</taxon>
        <taxon>Saprospirales</taxon>
        <taxon>Haliscomenobacteraceae</taxon>
        <taxon>Portibacter</taxon>
    </lineage>
</organism>
<evidence type="ECO:0000259" key="5">
    <source>
        <dbReference type="PROSITE" id="PS51782"/>
    </source>
</evidence>